<evidence type="ECO:0000313" key="2">
    <source>
        <dbReference type="EMBL" id="KAK1424872.1"/>
    </source>
</evidence>
<protein>
    <submittedName>
        <fullName evidence="2">Uncharacterized protein</fullName>
    </submittedName>
</protein>
<proteinExistence type="predicted"/>
<reference evidence="2" key="1">
    <citation type="journal article" date="2023" name="bioRxiv">
        <title>Improved chromosome-level genome assembly for marigold (Tagetes erecta).</title>
        <authorList>
            <person name="Jiang F."/>
            <person name="Yuan L."/>
            <person name="Wang S."/>
            <person name="Wang H."/>
            <person name="Xu D."/>
            <person name="Wang A."/>
            <person name="Fan W."/>
        </authorList>
    </citation>
    <scope>NUCLEOTIDE SEQUENCE</scope>
    <source>
        <strain evidence="2">WSJ</strain>
        <tissue evidence="2">Leaf</tissue>
    </source>
</reference>
<feature type="region of interest" description="Disordered" evidence="1">
    <location>
        <begin position="1"/>
        <end position="40"/>
    </location>
</feature>
<gene>
    <name evidence="2" type="ORF">QVD17_20213</name>
</gene>
<comment type="caution">
    <text evidence="2">The sequence shown here is derived from an EMBL/GenBank/DDBJ whole genome shotgun (WGS) entry which is preliminary data.</text>
</comment>
<dbReference type="EMBL" id="JAUHHV010000005">
    <property type="protein sequence ID" value="KAK1424872.1"/>
    <property type="molecule type" value="Genomic_DNA"/>
</dbReference>
<accession>A0AAD8KR87</accession>
<name>A0AAD8KR87_TARER</name>
<evidence type="ECO:0000256" key="1">
    <source>
        <dbReference type="SAM" id="MobiDB-lite"/>
    </source>
</evidence>
<dbReference type="AlphaFoldDB" id="A0AAD8KR87"/>
<organism evidence="2 3">
    <name type="scientific">Tagetes erecta</name>
    <name type="common">African marigold</name>
    <dbReference type="NCBI Taxonomy" id="13708"/>
    <lineage>
        <taxon>Eukaryota</taxon>
        <taxon>Viridiplantae</taxon>
        <taxon>Streptophyta</taxon>
        <taxon>Embryophyta</taxon>
        <taxon>Tracheophyta</taxon>
        <taxon>Spermatophyta</taxon>
        <taxon>Magnoliopsida</taxon>
        <taxon>eudicotyledons</taxon>
        <taxon>Gunneridae</taxon>
        <taxon>Pentapetalae</taxon>
        <taxon>asterids</taxon>
        <taxon>campanulids</taxon>
        <taxon>Asterales</taxon>
        <taxon>Asteraceae</taxon>
        <taxon>Asteroideae</taxon>
        <taxon>Heliantheae alliance</taxon>
        <taxon>Tageteae</taxon>
        <taxon>Tagetes</taxon>
    </lineage>
</organism>
<dbReference type="Proteomes" id="UP001229421">
    <property type="component" value="Unassembled WGS sequence"/>
</dbReference>
<evidence type="ECO:0000313" key="3">
    <source>
        <dbReference type="Proteomes" id="UP001229421"/>
    </source>
</evidence>
<keyword evidence="3" id="KW-1185">Reference proteome</keyword>
<sequence>MKTSNRKINKGDGGACGESMDGIQPRAGTPPPWLDGEAGTGTGGLEHRCGVWVVTRAVVFESCRRACRRRNKDAGDGMVVAPSMIGVLGDGMVKKEGARCQILIGGLLGDEGDEMDHPPHPKNIDLHVLSWCFGK</sequence>